<sequence length="144" mass="16007">MPDMQEPMSAAWGLVLSAADWAKLRAGLAARDMDDRWRFVVDTADRSGVVTIHVQRSWTGTELYALHVQPGVEGIDGVDGAPARVVAITWEQNKNGILITEEQAKKEVAVLSRSQLGCDLEQLPDYDSDLLWNHPNARLDRNIN</sequence>
<proteinExistence type="predicted"/>
<organism evidence="1 2">
    <name type="scientific">Sporothrix schenckii (strain ATCC 58251 / de Perez 2211183)</name>
    <name type="common">Rose-picker's disease fungus</name>
    <dbReference type="NCBI Taxonomy" id="1391915"/>
    <lineage>
        <taxon>Eukaryota</taxon>
        <taxon>Fungi</taxon>
        <taxon>Dikarya</taxon>
        <taxon>Ascomycota</taxon>
        <taxon>Pezizomycotina</taxon>
        <taxon>Sordariomycetes</taxon>
        <taxon>Sordariomycetidae</taxon>
        <taxon>Ophiostomatales</taxon>
        <taxon>Ophiostomataceae</taxon>
        <taxon>Sporothrix</taxon>
    </lineage>
</organism>
<reference evidence="2" key="1">
    <citation type="journal article" date="2014" name="Genome Announc.">
        <title>Genome sequence of the pathogenic fungus Sporothrix schenckii (ATCC 58251).</title>
        <authorList>
            <person name="Cuomo C.A."/>
            <person name="Rodriguez-Del Valle N."/>
            <person name="Perez-Sanchez L."/>
            <person name="Abouelleil A."/>
            <person name="Goldberg J."/>
            <person name="Young S."/>
            <person name="Zeng Q."/>
            <person name="Birren B.W."/>
        </authorList>
    </citation>
    <scope>NUCLEOTIDE SEQUENCE [LARGE SCALE GENOMIC DNA]</scope>
    <source>
        <strain evidence="2">ATCC 58251 / de Perez 2211183</strain>
    </source>
</reference>
<gene>
    <name evidence="1" type="ORF">HMPREF1624_05350</name>
</gene>
<dbReference type="STRING" id="1391915.U7PVS9"/>
<dbReference type="Proteomes" id="UP000018087">
    <property type="component" value="Unassembled WGS sequence"/>
</dbReference>
<dbReference type="OrthoDB" id="4521980at2759"/>
<dbReference type="AlphaFoldDB" id="U7PVS9"/>
<dbReference type="HOGENOM" id="CLU_118689_1_0_1"/>
<evidence type="ECO:0000313" key="1">
    <source>
        <dbReference type="EMBL" id="ERS98565.1"/>
    </source>
</evidence>
<dbReference type="EMBL" id="KI440846">
    <property type="protein sequence ID" value="ERS98565.1"/>
    <property type="molecule type" value="Genomic_DNA"/>
</dbReference>
<protein>
    <submittedName>
        <fullName evidence="1">Uncharacterized protein</fullName>
    </submittedName>
</protein>
<name>U7PVS9_SPOS1</name>
<evidence type="ECO:0000313" key="2">
    <source>
        <dbReference type="Proteomes" id="UP000018087"/>
    </source>
</evidence>
<dbReference type="eggNOG" id="ENOG502T3MK">
    <property type="taxonomic scope" value="Eukaryota"/>
</dbReference>
<keyword evidence="2" id="KW-1185">Reference proteome</keyword>
<accession>U7PVS9</accession>